<accession>A0A6I1E4S1</accession>
<reference evidence="2 3" key="1">
    <citation type="submission" date="2019-10" db="EMBL/GenBank/DDBJ databases">
        <title>Muricauda olearia CL-SS4 JCM15563 genome.</title>
        <authorList>
            <person name="Liu L."/>
        </authorList>
    </citation>
    <scope>NUCLEOTIDE SEQUENCE [LARGE SCALE GENOMIC DNA]</scope>
    <source>
        <strain evidence="2 3">CL-SS4</strain>
    </source>
</reference>
<dbReference type="AlphaFoldDB" id="A0A6I1E4S1"/>
<feature type="signal peptide" evidence="1">
    <location>
        <begin position="1"/>
        <end position="23"/>
    </location>
</feature>
<dbReference type="OrthoDB" id="2972467at2"/>
<sequence length="411" mass="45670">MKHPKLLGAMALALFLVLNNSCGKDDPCKETTFYLDNDGDGEGDSAKPQMACEKPDKHVANANDPDDSNANIFSGCTKVTYYLDNDGDSFGDPNQSLELCDGVTVPEKYVTDNTDPNDADNNDPECQQEVTYYEDKDGDGHGNIEAAQTICSNLDTPSGYVSNSDDCDDLNGTFYPEGPDHPNDGIDSNCDGTEEPTPTVTIWNGQDIQFSKASNADWHLTENQDQLTADIIITRQNGGPIYNFQWWQSTFGQDAEHDVNENFSDLLADFYGDSDYAVLNYEQIDASGGTKGIKWALLDPGLGNYPNQAWEDFNFYGTLGDPTNFYSFKNLYNIINMLHYDESIMIGIKNEFQLLLSLGIGYGSRYDRLVGKQLALWLVEENIYLTLTFESFDMYNDTPGGAFSYTRSTPN</sequence>
<feature type="chain" id="PRO_5026092844" evidence="1">
    <location>
        <begin position="24"/>
        <end position="411"/>
    </location>
</feature>
<protein>
    <submittedName>
        <fullName evidence="2">Uncharacterized protein</fullName>
    </submittedName>
</protein>
<gene>
    <name evidence="2" type="ORF">F8C76_04935</name>
</gene>
<comment type="caution">
    <text evidence="2">The sequence shown here is derived from an EMBL/GenBank/DDBJ whole genome shotgun (WGS) entry which is preliminary data.</text>
</comment>
<name>A0A6I1E4S1_9FLAO</name>
<keyword evidence="1" id="KW-0732">Signal</keyword>
<proteinExistence type="predicted"/>
<evidence type="ECO:0000313" key="3">
    <source>
        <dbReference type="Proteomes" id="UP000429785"/>
    </source>
</evidence>
<evidence type="ECO:0000313" key="2">
    <source>
        <dbReference type="EMBL" id="KAB7530845.1"/>
    </source>
</evidence>
<dbReference type="EMBL" id="WELG01000001">
    <property type="protein sequence ID" value="KAB7530845.1"/>
    <property type="molecule type" value="Genomic_DNA"/>
</dbReference>
<organism evidence="2 3">
    <name type="scientific">Flagellimonas olearia</name>
    <dbReference type="NCBI Taxonomy" id="552546"/>
    <lineage>
        <taxon>Bacteria</taxon>
        <taxon>Pseudomonadati</taxon>
        <taxon>Bacteroidota</taxon>
        <taxon>Flavobacteriia</taxon>
        <taxon>Flavobacteriales</taxon>
        <taxon>Flavobacteriaceae</taxon>
        <taxon>Flagellimonas</taxon>
    </lineage>
</organism>
<dbReference type="Proteomes" id="UP000429785">
    <property type="component" value="Unassembled WGS sequence"/>
</dbReference>
<dbReference type="RefSeq" id="WP_152130710.1">
    <property type="nucleotide sequence ID" value="NZ_WELG01000001.1"/>
</dbReference>
<evidence type="ECO:0000256" key="1">
    <source>
        <dbReference type="SAM" id="SignalP"/>
    </source>
</evidence>